<accession>C3Z9L6</accession>
<dbReference type="PANTHER" id="PTHR22803">
    <property type="entry name" value="MANNOSE, PHOSPHOLIPASE, LECTIN RECEPTOR RELATED"/>
    <property type="match status" value="1"/>
</dbReference>
<evidence type="ECO:0000259" key="2">
    <source>
        <dbReference type="PROSITE" id="PS50041"/>
    </source>
</evidence>
<dbReference type="InterPro" id="IPR016187">
    <property type="entry name" value="CTDL_fold"/>
</dbReference>
<organism>
    <name type="scientific">Branchiostoma floridae</name>
    <name type="common">Florida lancelet</name>
    <name type="synonym">Amphioxus</name>
    <dbReference type="NCBI Taxonomy" id="7739"/>
    <lineage>
        <taxon>Eukaryota</taxon>
        <taxon>Metazoa</taxon>
        <taxon>Chordata</taxon>
        <taxon>Cephalochordata</taxon>
        <taxon>Leptocardii</taxon>
        <taxon>Amphioxiformes</taxon>
        <taxon>Branchiostomatidae</taxon>
        <taxon>Branchiostoma</taxon>
    </lineage>
</organism>
<dbReference type="InterPro" id="IPR050111">
    <property type="entry name" value="C-type_lectin/snaclec_domain"/>
</dbReference>
<evidence type="ECO:0000313" key="3">
    <source>
        <dbReference type="EMBL" id="EEN50712.1"/>
    </source>
</evidence>
<reference evidence="3" key="1">
    <citation type="journal article" date="2008" name="Nature">
        <title>The amphioxus genome and the evolution of the chordate karyotype.</title>
        <authorList>
            <consortium name="US DOE Joint Genome Institute (JGI-PGF)"/>
            <person name="Putnam N.H."/>
            <person name="Butts T."/>
            <person name="Ferrier D.E.K."/>
            <person name="Furlong R.F."/>
            <person name="Hellsten U."/>
            <person name="Kawashima T."/>
            <person name="Robinson-Rechavi M."/>
            <person name="Shoguchi E."/>
            <person name="Terry A."/>
            <person name="Yu J.-K."/>
            <person name="Benito-Gutierrez E.L."/>
            <person name="Dubchak I."/>
            <person name="Garcia-Fernandez J."/>
            <person name="Gibson-Brown J.J."/>
            <person name="Grigoriev I.V."/>
            <person name="Horton A.C."/>
            <person name="de Jong P.J."/>
            <person name="Jurka J."/>
            <person name="Kapitonov V.V."/>
            <person name="Kohara Y."/>
            <person name="Kuroki Y."/>
            <person name="Lindquist E."/>
            <person name="Lucas S."/>
            <person name="Osoegawa K."/>
            <person name="Pennacchio L.A."/>
            <person name="Salamov A.A."/>
            <person name="Satou Y."/>
            <person name="Sauka-Spengler T."/>
            <person name="Schmutz J."/>
            <person name="Shin-I T."/>
            <person name="Toyoda A."/>
            <person name="Bronner-Fraser M."/>
            <person name="Fujiyama A."/>
            <person name="Holland L.Z."/>
            <person name="Holland P.W.H."/>
            <person name="Satoh N."/>
            <person name="Rokhsar D.S."/>
        </authorList>
    </citation>
    <scope>NUCLEOTIDE SEQUENCE [LARGE SCALE GENOMIC DNA]</scope>
    <source>
        <strain evidence="3">S238N-H82</strain>
        <tissue evidence="3">Testes</tissue>
    </source>
</reference>
<dbReference type="Pfam" id="PF00059">
    <property type="entry name" value="Lectin_C"/>
    <property type="match status" value="1"/>
</dbReference>
<keyword evidence="1" id="KW-1015">Disulfide bond</keyword>
<dbReference type="InParanoid" id="C3Z9L6"/>
<dbReference type="InterPro" id="IPR018378">
    <property type="entry name" value="C-type_lectin_CS"/>
</dbReference>
<dbReference type="InterPro" id="IPR016186">
    <property type="entry name" value="C-type_lectin-like/link_sf"/>
</dbReference>
<dbReference type="Gene3D" id="3.10.100.10">
    <property type="entry name" value="Mannose-Binding Protein A, subunit A"/>
    <property type="match status" value="1"/>
</dbReference>
<gene>
    <name evidence="3" type="ORF">BRAFLDRAFT_240469</name>
</gene>
<proteinExistence type="predicted"/>
<dbReference type="FunFam" id="3.10.100.10:FF:000094">
    <property type="entry name" value="Uncharacterized protein"/>
    <property type="match status" value="1"/>
</dbReference>
<feature type="domain" description="C-type lectin" evidence="2">
    <location>
        <begin position="27"/>
        <end position="145"/>
    </location>
</feature>
<dbReference type="PROSITE" id="PS00615">
    <property type="entry name" value="C_TYPE_LECTIN_1"/>
    <property type="match status" value="1"/>
</dbReference>
<dbReference type="InterPro" id="IPR001304">
    <property type="entry name" value="C-type_lectin-like"/>
</dbReference>
<dbReference type="SUPFAM" id="SSF56436">
    <property type="entry name" value="C-type lectin-like"/>
    <property type="match status" value="1"/>
</dbReference>
<dbReference type="SMART" id="SM00034">
    <property type="entry name" value="CLECT"/>
    <property type="match status" value="1"/>
</dbReference>
<dbReference type="PROSITE" id="PS50041">
    <property type="entry name" value="C_TYPE_LECTIN_2"/>
    <property type="match status" value="1"/>
</dbReference>
<sequence length="150" mass="17739">MQDIWPTFCKISNIITALQCPSEWSKYNNHCYKLMTDRRKWFAASSRCRQHGAMLISINDQAENYFVKNLISNYKRKVPAIWMGLHKKSGQWKWTDGSRLLYKNWVPGEPNNNKWYSNFKGENCAVVYSKWNDFRCGAAYAYICEKQSNN</sequence>
<name>C3Z9L6_BRAFL</name>
<dbReference type="AlphaFoldDB" id="C3Z9L6"/>
<dbReference type="EMBL" id="GG666600">
    <property type="protein sequence ID" value="EEN50712.1"/>
    <property type="molecule type" value="Genomic_DNA"/>
</dbReference>
<dbReference type="eggNOG" id="KOG4297">
    <property type="taxonomic scope" value="Eukaryota"/>
</dbReference>
<protein>
    <recommendedName>
        <fullName evidence="2">C-type lectin domain-containing protein</fullName>
    </recommendedName>
</protein>
<dbReference type="STRING" id="7739.C3Z9L6"/>
<dbReference type="PRINTS" id="PR01504">
    <property type="entry name" value="PNCREATITSAP"/>
</dbReference>
<evidence type="ECO:0000256" key="1">
    <source>
        <dbReference type="ARBA" id="ARBA00023157"/>
    </source>
</evidence>